<organism evidence="5 8">
    <name type="scientific">Streptomyces avermitilis</name>
    <dbReference type="NCBI Taxonomy" id="33903"/>
    <lineage>
        <taxon>Bacteria</taxon>
        <taxon>Bacillati</taxon>
        <taxon>Actinomycetota</taxon>
        <taxon>Actinomycetes</taxon>
        <taxon>Kitasatosporales</taxon>
        <taxon>Streptomycetaceae</taxon>
        <taxon>Streptomyces</taxon>
    </lineage>
</organism>
<evidence type="ECO:0000256" key="2">
    <source>
        <dbReference type="ARBA" id="ARBA00023125"/>
    </source>
</evidence>
<feature type="domain" description="HTH arsR-type" evidence="4">
    <location>
        <begin position="15"/>
        <end position="97"/>
    </location>
</feature>
<dbReference type="InterPro" id="IPR051011">
    <property type="entry name" value="Metal_resp_trans_reg"/>
</dbReference>
<dbReference type="Proteomes" id="UP000302139">
    <property type="component" value="Unassembled WGS sequence"/>
</dbReference>
<keyword evidence="2" id="KW-0238">DNA-binding</keyword>
<dbReference type="InterPro" id="IPR001845">
    <property type="entry name" value="HTH_ArsR_DNA-bd_dom"/>
</dbReference>
<reference evidence="6 7" key="1">
    <citation type="submission" date="2019-04" db="EMBL/GenBank/DDBJ databases">
        <title>Draft genome sequences of Streptomyces avermitilis ATCC 31267.</title>
        <authorList>
            <person name="Komaki H."/>
            <person name="Tamura T."/>
            <person name="Hosoyama A."/>
        </authorList>
    </citation>
    <scope>NUCLEOTIDE SEQUENCE [LARGE SCALE GENOMIC DNA]</scope>
    <source>
        <strain evidence="6 7">ATCC 31267</strain>
    </source>
</reference>
<comment type="caution">
    <text evidence="5">The sequence shown here is derived from an EMBL/GenBank/DDBJ whole genome shotgun (WGS) entry which is preliminary data.</text>
</comment>
<dbReference type="InterPro" id="IPR011991">
    <property type="entry name" value="ArsR-like_HTH"/>
</dbReference>
<dbReference type="CDD" id="cd00090">
    <property type="entry name" value="HTH_ARSR"/>
    <property type="match status" value="1"/>
</dbReference>
<evidence type="ECO:0000313" key="5">
    <source>
        <dbReference type="EMBL" id="GDY68327.1"/>
    </source>
</evidence>
<keyword evidence="1" id="KW-0805">Transcription regulation</keyword>
<dbReference type="GO" id="GO:0003677">
    <property type="term" value="F:DNA binding"/>
    <property type="evidence" value="ECO:0007669"/>
    <property type="project" value="UniProtKB-KW"/>
</dbReference>
<reference evidence="5 8" key="2">
    <citation type="submission" date="2019-04" db="EMBL/GenBank/DDBJ databases">
        <title>Draft genome sequences of Streptomyces avermitilis NBRC 14893.</title>
        <authorList>
            <person name="Komaki H."/>
            <person name="Tamura T."/>
            <person name="Hosoyama A."/>
        </authorList>
    </citation>
    <scope>NUCLEOTIDE SEQUENCE [LARGE SCALE GENOMIC DNA]</scope>
    <source>
        <strain evidence="5 8">NBRC 14893</strain>
    </source>
</reference>
<evidence type="ECO:0000313" key="8">
    <source>
        <dbReference type="Proteomes" id="UP000302139"/>
    </source>
</evidence>
<protein>
    <submittedName>
        <fullName evidence="5">Transcriptional regulator</fullName>
    </submittedName>
</protein>
<accession>A0A4D4MA27</accession>
<evidence type="ECO:0000259" key="4">
    <source>
        <dbReference type="SMART" id="SM00418"/>
    </source>
</evidence>
<dbReference type="EMBL" id="BJHY01000001">
    <property type="protein sequence ID" value="GDY71311.1"/>
    <property type="molecule type" value="Genomic_DNA"/>
</dbReference>
<evidence type="ECO:0000313" key="6">
    <source>
        <dbReference type="EMBL" id="GDY71311.1"/>
    </source>
</evidence>
<sequence>MPDDQPEPLVLRSPEQFKALGHPVRHRIVNVLRQRSATLRQLSTALGLAKGTVGYHVRVLCEAGLIHLTETRQVRGGTEQYFALVSHEFTFHEDVHNGPQFLINAALGEMLPARPGQAEHTALRHLWLSREEAHALAARLGEQEAEPHTADGTRREPYGLLVSLFPADIPTLERDTIAPGEAT</sequence>
<gene>
    <name evidence="5" type="ORF">SAV14893_077200</name>
    <name evidence="6" type="ORF">SAV31267_007960</name>
</gene>
<dbReference type="GO" id="GO:0003700">
    <property type="term" value="F:DNA-binding transcription factor activity"/>
    <property type="evidence" value="ECO:0007669"/>
    <property type="project" value="InterPro"/>
</dbReference>
<dbReference type="Pfam" id="PF01022">
    <property type="entry name" value="HTH_5"/>
    <property type="match status" value="1"/>
</dbReference>
<name>A0A4D4MA27_STRAX</name>
<dbReference type="Gene3D" id="1.10.10.10">
    <property type="entry name" value="Winged helix-like DNA-binding domain superfamily/Winged helix DNA-binding domain"/>
    <property type="match status" value="1"/>
</dbReference>
<dbReference type="AlphaFoldDB" id="A0A4D4MA27"/>
<dbReference type="SMART" id="SM00418">
    <property type="entry name" value="HTH_ARSR"/>
    <property type="match status" value="1"/>
</dbReference>
<dbReference type="SUPFAM" id="SSF46785">
    <property type="entry name" value="Winged helix' DNA-binding domain"/>
    <property type="match status" value="1"/>
</dbReference>
<keyword evidence="3" id="KW-0804">Transcription</keyword>
<dbReference type="PANTHER" id="PTHR43132:SF2">
    <property type="entry name" value="ARSENICAL RESISTANCE OPERON REPRESSOR ARSR-RELATED"/>
    <property type="match status" value="1"/>
</dbReference>
<dbReference type="RefSeq" id="WP_048894475.1">
    <property type="nucleotide sequence ID" value="NZ_BAABTN010000075.1"/>
</dbReference>
<dbReference type="Proteomes" id="UP000299211">
    <property type="component" value="Unassembled WGS sequence"/>
</dbReference>
<dbReference type="InterPro" id="IPR036388">
    <property type="entry name" value="WH-like_DNA-bd_sf"/>
</dbReference>
<dbReference type="PANTHER" id="PTHR43132">
    <property type="entry name" value="ARSENICAL RESISTANCE OPERON REPRESSOR ARSR-RELATED"/>
    <property type="match status" value="1"/>
</dbReference>
<evidence type="ECO:0000313" key="7">
    <source>
        <dbReference type="Proteomes" id="UP000299211"/>
    </source>
</evidence>
<dbReference type="EMBL" id="BJHX01000001">
    <property type="protein sequence ID" value="GDY68327.1"/>
    <property type="molecule type" value="Genomic_DNA"/>
</dbReference>
<proteinExistence type="predicted"/>
<evidence type="ECO:0000256" key="1">
    <source>
        <dbReference type="ARBA" id="ARBA00023015"/>
    </source>
</evidence>
<dbReference type="InterPro" id="IPR036390">
    <property type="entry name" value="WH_DNA-bd_sf"/>
</dbReference>
<evidence type="ECO:0000256" key="3">
    <source>
        <dbReference type="ARBA" id="ARBA00023163"/>
    </source>
</evidence>